<accession>A0A0T5NRW1</accession>
<dbReference type="Proteomes" id="UP000051401">
    <property type="component" value="Unassembled WGS sequence"/>
</dbReference>
<dbReference type="InterPro" id="IPR011010">
    <property type="entry name" value="DNA_brk_join_enz"/>
</dbReference>
<dbReference type="STRING" id="540747.SAMN04488031_12725"/>
<dbReference type="KEGG" id="rid:RIdsm_05306"/>
<dbReference type="EMBL" id="LAXI01000056">
    <property type="protein sequence ID" value="KRS11375.1"/>
    <property type="molecule type" value="Genomic_DNA"/>
</dbReference>
<evidence type="ECO:0000313" key="6">
    <source>
        <dbReference type="Proteomes" id="UP000325785"/>
    </source>
</evidence>
<name>A0A0T5NRW1_9RHOB</name>
<dbReference type="KEGG" id="rid:RIdsm_05882"/>
<keyword evidence="3" id="KW-0614">Plasmid</keyword>
<keyword evidence="5" id="KW-1185">Reference proteome</keyword>
<dbReference type="GO" id="GO:0015074">
    <property type="term" value="P:DNA integration"/>
    <property type="evidence" value="ECO:0007669"/>
    <property type="project" value="InterPro"/>
</dbReference>
<proteinExistence type="predicted"/>
<dbReference type="InterPro" id="IPR013762">
    <property type="entry name" value="Integrase-like_cat_sf"/>
</dbReference>
<dbReference type="OrthoDB" id="7431390at2"/>
<geneLocation type="plasmid" evidence="4">
    <name>pRIdsm_03</name>
</geneLocation>
<organism evidence="2 5">
    <name type="scientific">Roseovarius indicus</name>
    <dbReference type="NCBI Taxonomy" id="540747"/>
    <lineage>
        <taxon>Bacteria</taxon>
        <taxon>Pseudomonadati</taxon>
        <taxon>Pseudomonadota</taxon>
        <taxon>Alphaproteobacteria</taxon>
        <taxon>Rhodobacterales</taxon>
        <taxon>Roseobacteraceae</taxon>
        <taxon>Roseovarius</taxon>
    </lineage>
</organism>
<dbReference type="EMBL" id="CP031601">
    <property type="protein sequence ID" value="QEW30036.1"/>
    <property type="molecule type" value="Genomic_DNA"/>
</dbReference>
<dbReference type="Proteomes" id="UP000325785">
    <property type="component" value="Plasmid pRIdsm_03"/>
</dbReference>
<reference evidence="2 5" key="1">
    <citation type="submission" date="2015-04" db="EMBL/GenBank/DDBJ databases">
        <title>The draft genome sequence of Roseovarius indicus B108T.</title>
        <authorList>
            <person name="Li G."/>
            <person name="Lai Q."/>
            <person name="Shao Z."/>
            <person name="Yan P."/>
        </authorList>
    </citation>
    <scope>NUCLEOTIDE SEQUENCE [LARGE SCALE GENOMIC DNA]</scope>
    <source>
        <strain evidence="2 5">B108</strain>
    </source>
</reference>
<reference evidence="3 6" key="2">
    <citation type="submission" date="2018-08" db="EMBL/GenBank/DDBJ databases">
        <title>Genetic Globetrotter - A new plasmid hitch-hiking vast phylogenetic and geographic distances.</title>
        <authorList>
            <person name="Vollmers J."/>
            <person name="Petersen J."/>
        </authorList>
    </citation>
    <scope>NUCLEOTIDE SEQUENCE [LARGE SCALE GENOMIC DNA]</scope>
    <source>
        <strain evidence="3 6">DSM 26383</strain>
        <plasmid evidence="3">pRIdsm_01</plasmid>
        <plasmid evidence="6">pridsm_01</plasmid>
        <plasmid evidence="4">pRIdsm_03</plasmid>
        <plasmid evidence="6">pridsm_03</plasmid>
    </source>
</reference>
<geneLocation type="plasmid" evidence="6">
    <name>pridsm_03</name>
</geneLocation>
<evidence type="ECO:0000313" key="5">
    <source>
        <dbReference type="Proteomes" id="UP000051401"/>
    </source>
</evidence>
<dbReference type="GO" id="GO:0006310">
    <property type="term" value="P:DNA recombination"/>
    <property type="evidence" value="ECO:0007669"/>
    <property type="project" value="UniProtKB-KW"/>
</dbReference>
<dbReference type="AlphaFoldDB" id="A0A0T5NRW1"/>
<evidence type="ECO:0000313" key="2">
    <source>
        <dbReference type="EMBL" id="KRS11375.1"/>
    </source>
</evidence>
<keyword evidence="1" id="KW-0233">DNA recombination</keyword>
<geneLocation type="plasmid" evidence="3">
    <name>pRIdsm_01</name>
</geneLocation>
<dbReference type="Gene3D" id="1.10.443.10">
    <property type="entry name" value="Intergrase catalytic core"/>
    <property type="match status" value="1"/>
</dbReference>
<sequence length="738" mass="81562">MTAPALARAHAFDDRPVLACAPLKPGHAREDLSRVGDPSWDLGPAVFRENARRCHVTVHFDVLEDADVQAMMRAYLYARLNVDLPGHRPKLPPSCVRQAFNRARRFFAFVRERLGALDLARIDPPLIDAYARHLRDDPARRPVIVGQLLEVVIDFYLYREHLPGGGLSFEPWDGRPPARVAGYRHVPENRTPRIPEPIIAPLLAWSLRYITVFAGDILAARRELSRLEARRDRLSVAEQGLPHAERRRRQRQRLARYFRSRARQGRGVPVWASPPNGSASVDPVSGELLPVVNVQLLHLHVGVDAAREPAMHLALAGGASDLIAAAIADIGIEPGGMDTPISVDADLGRPWRHRFDAKSLVLEERMLQAAAYVVCAYLTGMRDCEVQAMRRGCLTLARSEDGTVSRHRVRSTAYKGKGARGASAEWVTIEPVAHAIGVLEQLTRRAAVAHGLDTLWPVLSVTRRSKPHVSAEIVRQINAYRDHLNRLFGTEEAPAIPPGPDGKPWRITTRQFRRTIAWHIANRPFGTVAGMIQYKHASVAAFEGYAGSSASGFRAEVEAQRRLGQIDDLLEYFDRRRGGADLGGPAGPRVARTLDETATELGPLPPMIADRSRLRIMLASLARTLHVGPLADCFFDPATALCLKRVTDAAAGRPLTALCEPTRCPNACIAEHHRPVWERSADEARMLLREKRLPGLQRAALQQEVDRIEGVLARIAPEGATPPVRAAVKGEGAWDRGE</sequence>
<dbReference type="SUPFAM" id="SSF56349">
    <property type="entry name" value="DNA breaking-rejoining enzymes"/>
    <property type="match status" value="1"/>
</dbReference>
<gene>
    <name evidence="3" type="ORF">RIdsm_05306</name>
    <name evidence="4" type="ORF">RIdsm_05882</name>
    <name evidence="2" type="ORF">XM52_28695</name>
</gene>
<dbReference type="RefSeq" id="WP_009506870.1">
    <property type="nucleotide sequence ID" value="NZ_CP031599.1"/>
</dbReference>
<evidence type="ECO:0000256" key="1">
    <source>
        <dbReference type="ARBA" id="ARBA00023172"/>
    </source>
</evidence>
<protein>
    <submittedName>
        <fullName evidence="2">Integrase</fullName>
    </submittedName>
</protein>
<dbReference type="GO" id="GO:0003677">
    <property type="term" value="F:DNA binding"/>
    <property type="evidence" value="ECO:0007669"/>
    <property type="project" value="InterPro"/>
</dbReference>
<geneLocation type="plasmid" evidence="6">
    <name>pridsm_01</name>
</geneLocation>
<dbReference type="PATRIC" id="fig|540747.5.peg.5185"/>
<dbReference type="EMBL" id="CP031599">
    <property type="protein sequence ID" value="QEW29461.1"/>
    <property type="molecule type" value="Genomic_DNA"/>
</dbReference>
<evidence type="ECO:0000313" key="4">
    <source>
        <dbReference type="EMBL" id="QEW30036.1"/>
    </source>
</evidence>
<dbReference type="Proteomes" id="UP000325785">
    <property type="component" value="Plasmid pRIdsm_01"/>
</dbReference>
<evidence type="ECO:0000313" key="3">
    <source>
        <dbReference type="EMBL" id="QEW29461.1"/>
    </source>
</evidence>